<evidence type="ECO:0000313" key="6">
    <source>
        <dbReference type="EMBL" id="KKS43981.1"/>
    </source>
</evidence>
<feature type="domain" description="Mur ligase C-terminal" evidence="4">
    <location>
        <begin position="154"/>
        <end position="280"/>
    </location>
</feature>
<dbReference type="EMBL" id="LCCZ01000015">
    <property type="protein sequence ID" value="KKS43981.1"/>
    <property type="molecule type" value="Genomic_DNA"/>
</dbReference>
<organism evidence="6 7">
    <name type="scientific">candidate division CPR1 bacterium GW2011_GWA2_42_17</name>
    <dbReference type="NCBI Taxonomy" id="1618341"/>
    <lineage>
        <taxon>Bacteria</taxon>
        <taxon>candidate division CPR1</taxon>
    </lineage>
</organism>
<proteinExistence type="predicted"/>
<reference evidence="6 7" key="1">
    <citation type="journal article" date="2015" name="Nature">
        <title>rRNA introns, odd ribosomes, and small enigmatic genomes across a large radiation of phyla.</title>
        <authorList>
            <person name="Brown C.T."/>
            <person name="Hug L.A."/>
            <person name="Thomas B.C."/>
            <person name="Sharon I."/>
            <person name="Castelle C.J."/>
            <person name="Singh A."/>
            <person name="Wilkins M.J."/>
            <person name="Williams K.H."/>
            <person name="Banfield J.F."/>
        </authorList>
    </citation>
    <scope>NUCLEOTIDE SEQUENCE [LARGE SCALE GENOMIC DNA]</scope>
</reference>
<dbReference type="Gene3D" id="3.90.190.20">
    <property type="entry name" value="Mur ligase, C-terminal domain"/>
    <property type="match status" value="1"/>
</dbReference>
<evidence type="ECO:0000259" key="4">
    <source>
        <dbReference type="Pfam" id="PF02875"/>
    </source>
</evidence>
<dbReference type="AlphaFoldDB" id="A0A0G1BC91"/>
<name>A0A0G1BC91_9BACT</name>
<dbReference type="InterPro" id="IPR004101">
    <property type="entry name" value="Mur_ligase_C"/>
</dbReference>
<dbReference type="InterPro" id="IPR036565">
    <property type="entry name" value="Mur-like_cat_sf"/>
</dbReference>
<evidence type="ECO:0000256" key="3">
    <source>
        <dbReference type="ARBA" id="ARBA00022840"/>
    </source>
</evidence>
<dbReference type="PATRIC" id="fig|1618341.3.peg.324"/>
<keyword evidence="2" id="KW-0547">Nucleotide-binding</keyword>
<dbReference type="GO" id="GO:0005524">
    <property type="term" value="F:ATP binding"/>
    <property type="evidence" value="ECO:0007669"/>
    <property type="project" value="UniProtKB-KW"/>
</dbReference>
<sequence length="295" mass="32551">MGVEYEGEMDFYLWLAKPNIGVITNISQTHTLYLKNIEGVLKEKSKLVKSLNSKDYAVLNHDDPKLLELALSLAAQTSWFGNGSSIFASDISIDNELQTHFLLTINNDSAKITLPVLGKHFVDNALAAAAVASVFNVPLNLIKAGFEDFKPPDHRLQAISLANGILVLDDSYNSNPLALRSALNVLNAVARSRRKIVVLGDMLELGDEEIVAHQEVANWLLNLDIKDVIGVGCLSRYFIDLLKKSDRFGNFIWMEDAKKASIALEPLLTSDSVVLVKGSRVMKLDYVVEKLAAKK</sequence>
<keyword evidence="3" id="KW-0067">ATP-binding</keyword>
<dbReference type="PANTHER" id="PTHR43024">
    <property type="entry name" value="UDP-N-ACETYLMURAMOYL-TRIPEPTIDE--D-ALANYL-D-ALANINE LIGASE"/>
    <property type="match status" value="1"/>
</dbReference>
<dbReference type="InterPro" id="IPR013221">
    <property type="entry name" value="Mur_ligase_cen"/>
</dbReference>
<dbReference type="PANTHER" id="PTHR43024:SF1">
    <property type="entry name" value="UDP-N-ACETYLMURAMOYL-TRIPEPTIDE--D-ALANYL-D-ALANINE LIGASE"/>
    <property type="match status" value="1"/>
</dbReference>
<dbReference type="InterPro" id="IPR051046">
    <property type="entry name" value="MurCDEF_CellWall_CoF430Synth"/>
</dbReference>
<dbReference type="SUPFAM" id="SSF53244">
    <property type="entry name" value="MurD-like peptide ligases, peptide-binding domain"/>
    <property type="match status" value="1"/>
</dbReference>
<comment type="caution">
    <text evidence="6">The sequence shown here is derived from an EMBL/GenBank/DDBJ whole genome shotgun (WGS) entry which is preliminary data.</text>
</comment>
<protein>
    <submittedName>
        <fullName evidence="6">UDP-N-acetylmuramoyl-tripeptide-D-alanyl-D-alanine ligase</fullName>
    </submittedName>
</protein>
<keyword evidence="1 6" id="KW-0436">Ligase</keyword>
<evidence type="ECO:0000256" key="1">
    <source>
        <dbReference type="ARBA" id="ARBA00022598"/>
    </source>
</evidence>
<dbReference type="InterPro" id="IPR036615">
    <property type="entry name" value="Mur_ligase_C_dom_sf"/>
</dbReference>
<evidence type="ECO:0000256" key="2">
    <source>
        <dbReference type="ARBA" id="ARBA00022741"/>
    </source>
</evidence>
<dbReference type="Gene3D" id="3.40.1190.10">
    <property type="entry name" value="Mur-like, catalytic domain"/>
    <property type="match status" value="1"/>
</dbReference>
<dbReference type="Proteomes" id="UP000034875">
    <property type="component" value="Unassembled WGS sequence"/>
</dbReference>
<dbReference type="SUPFAM" id="SSF53623">
    <property type="entry name" value="MurD-like peptide ligases, catalytic domain"/>
    <property type="match status" value="1"/>
</dbReference>
<evidence type="ECO:0000259" key="5">
    <source>
        <dbReference type="Pfam" id="PF08245"/>
    </source>
</evidence>
<evidence type="ECO:0000313" key="7">
    <source>
        <dbReference type="Proteomes" id="UP000034875"/>
    </source>
</evidence>
<feature type="domain" description="Mur ligase central" evidence="5">
    <location>
        <begin position="15"/>
        <end position="132"/>
    </location>
</feature>
<accession>A0A0G1BC91</accession>
<gene>
    <name evidence="6" type="ORF">UV05_C0015G0015</name>
</gene>
<dbReference type="Pfam" id="PF08245">
    <property type="entry name" value="Mur_ligase_M"/>
    <property type="match status" value="1"/>
</dbReference>
<dbReference type="Pfam" id="PF02875">
    <property type="entry name" value="Mur_ligase_C"/>
    <property type="match status" value="1"/>
</dbReference>
<dbReference type="GO" id="GO:0016881">
    <property type="term" value="F:acid-amino acid ligase activity"/>
    <property type="evidence" value="ECO:0007669"/>
    <property type="project" value="InterPro"/>
</dbReference>